<dbReference type="AlphaFoldDB" id="A0A0E9PKA0"/>
<evidence type="ECO:0000313" key="1">
    <source>
        <dbReference type="EMBL" id="JAH04929.1"/>
    </source>
</evidence>
<protein>
    <submittedName>
        <fullName evidence="1">Uncharacterized protein</fullName>
    </submittedName>
</protein>
<accession>A0A0E9PKA0</accession>
<sequence>MGGCTMFSPGAFSGTAPVACASFRKREPDLCFFPQTTVTLMFSESDSNRNETCLLSRGKCRTKCSAIGS</sequence>
<proteinExistence type="predicted"/>
<reference evidence="1" key="2">
    <citation type="journal article" date="2015" name="Fish Shellfish Immunol.">
        <title>Early steps in the European eel (Anguilla anguilla)-Vibrio vulnificus interaction in the gills: Role of the RtxA13 toxin.</title>
        <authorList>
            <person name="Callol A."/>
            <person name="Pajuelo D."/>
            <person name="Ebbesson L."/>
            <person name="Teles M."/>
            <person name="MacKenzie S."/>
            <person name="Amaro C."/>
        </authorList>
    </citation>
    <scope>NUCLEOTIDE SEQUENCE</scope>
</reference>
<organism evidence="1">
    <name type="scientific">Anguilla anguilla</name>
    <name type="common">European freshwater eel</name>
    <name type="synonym">Muraena anguilla</name>
    <dbReference type="NCBI Taxonomy" id="7936"/>
    <lineage>
        <taxon>Eukaryota</taxon>
        <taxon>Metazoa</taxon>
        <taxon>Chordata</taxon>
        <taxon>Craniata</taxon>
        <taxon>Vertebrata</taxon>
        <taxon>Euteleostomi</taxon>
        <taxon>Actinopterygii</taxon>
        <taxon>Neopterygii</taxon>
        <taxon>Teleostei</taxon>
        <taxon>Anguilliformes</taxon>
        <taxon>Anguillidae</taxon>
        <taxon>Anguilla</taxon>
    </lineage>
</organism>
<dbReference type="EMBL" id="GBXM01103648">
    <property type="protein sequence ID" value="JAH04929.1"/>
    <property type="molecule type" value="Transcribed_RNA"/>
</dbReference>
<name>A0A0E9PKA0_ANGAN</name>
<reference evidence="1" key="1">
    <citation type="submission" date="2014-11" db="EMBL/GenBank/DDBJ databases">
        <authorList>
            <person name="Amaro Gonzalez C."/>
        </authorList>
    </citation>
    <scope>NUCLEOTIDE SEQUENCE</scope>
</reference>